<dbReference type="Proteomes" id="UP000799439">
    <property type="component" value="Unassembled WGS sequence"/>
</dbReference>
<dbReference type="EMBL" id="ML996087">
    <property type="protein sequence ID" value="KAF2151892.1"/>
    <property type="molecule type" value="Genomic_DNA"/>
</dbReference>
<dbReference type="AlphaFoldDB" id="A0A9P4J1U1"/>
<feature type="signal peptide" evidence="1">
    <location>
        <begin position="1"/>
        <end position="17"/>
    </location>
</feature>
<feature type="domain" description="BTB" evidence="2">
    <location>
        <begin position="53"/>
        <end position="130"/>
    </location>
</feature>
<dbReference type="SUPFAM" id="SSF54695">
    <property type="entry name" value="POZ domain"/>
    <property type="match status" value="1"/>
</dbReference>
<dbReference type="Pfam" id="PF00651">
    <property type="entry name" value="BTB"/>
    <property type="match status" value="1"/>
</dbReference>
<organism evidence="3 4">
    <name type="scientific">Myriangium duriaei CBS 260.36</name>
    <dbReference type="NCBI Taxonomy" id="1168546"/>
    <lineage>
        <taxon>Eukaryota</taxon>
        <taxon>Fungi</taxon>
        <taxon>Dikarya</taxon>
        <taxon>Ascomycota</taxon>
        <taxon>Pezizomycotina</taxon>
        <taxon>Dothideomycetes</taxon>
        <taxon>Dothideomycetidae</taxon>
        <taxon>Myriangiales</taxon>
        <taxon>Myriangiaceae</taxon>
        <taxon>Myriangium</taxon>
    </lineage>
</organism>
<keyword evidence="4" id="KW-1185">Reference proteome</keyword>
<proteinExistence type="predicted"/>
<keyword evidence="1" id="KW-0732">Signal</keyword>
<dbReference type="PANTHER" id="PTHR47843">
    <property type="entry name" value="BTB DOMAIN-CONTAINING PROTEIN-RELATED"/>
    <property type="match status" value="1"/>
</dbReference>
<protein>
    <recommendedName>
        <fullName evidence="2">BTB domain-containing protein</fullName>
    </recommendedName>
</protein>
<name>A0A9P4J1U1_9PEZI</name>
<evidence type="ECO:0000256" key="1">
    <source>
        <dbReference type="SAM" id="SignalP"/>
    </source>
</evidence>
<sequence>MLVLLEFVLIFCPQSDLLQSHHGSIVSRQQHLQQQAPPASRYSYSSNNEGLTTVLVGDKENKFLVHTDLICRNSPFFQATIKGAGNWIKKQQNDIRLPEDDPETFDGFLKRLCTSKISIPWDGKENDVDIHPLVKLYIFADKILAPRCKNATIAKLWYHFDIIKTISPQSLTAASTCLDRKDRLRIFLDIRSSNDAWKVVSLDLARRDPQVFHELVITVFGFWVDSRRGK</sequence>
<accession>A0A9P4J1U1</accession>
<dbReference type="PANTHER" id="PTHR47843:SF2">
    <property type="entry name" value="BTB DOMAIN-CONTAINING PROTEIN"/>
    <property type="match status" value="1"/>
</dbReference>
<dbReference type="Gene3D" id="3.30.710.10">
    <property type="entry name" value="Potassium Channel Kv1.1, Chain A"/>
    <property type="match status" value="1"/>
</dbReference>
<dbReference type="InterPro" id="IPR000210">
    <property type="entry name" value="BTB/POZ_dom"/>
</dbReference>
<evidence type="ECO:0000313" key="3">
    <source>
        <dbReference type="EMBL" id="KAF2151892.1"/>
    </source>
</evidence>
<comment type="caution">
    <text evidence="3">The sequence shown here is derived from an EMBL/GenBank/DDBJ whole genome shotgun (WGS) entry which is preliminary data.</text>
</comment>
<evidence type="ECO:0000313" key="4">
    <source>
        <dbReference type="Proteomes" id="UP000799439"/>
    </source>
</evidence>
<evidence type="ECO:0000259" key="2">
    <source>
        <dbReference type="Pfam" id="PF00651"/>
    </source>
</evidence>
<dbReference type="InterPro" id="IPR011333">
    <property type="entry name" value="SKP1/BTB/POZ_sf"/>
</dbReference>
<gene>
    <name evidence="3" type="ORF">K461DRAFT_307236</name>
</gene>
<dbReference type="OrthoDB" id="1022638at2759"/>
<feature type="chain" id="PRO_5040117986" description="BTB domain-containing protein" evidence="1">
    <location>
        <begin position="18"/>
        <end position="230"/>
    </location>
</feature>
<reference evidence="3" key="1">
    <citation type="journal article" date="2020" name="Stud. Mycol.">
        <title>101 Dothideomycetes genomes: a test case for predicting lifestyles and emergence of pathogens.</title>
        <authorList>
            <person name="Haridas S."/>
            <person name="Albert R."/>
            <person name="Binder M."/>
            <person name="Bloem J."/>
            <person name="Labutti K."/>
            <person name="Salamov A."/>
            <person name="Andreopoulos B."/>
            <person name="Baker S."/>
            <person name="Barry K."/>
            <person name="Bills G."/>
            <person name="Bluhm B."/>
            <person name="Cannon C."/>
            <person name="Castanera R."/>
            <person name="Culley D."/>
            <person name="Daum C."/>
            <person name="Ezra D."/>
            <person name="Gonzalez J."/>
            <person name="Henrissat B."/>
            <person name="Kuo A."/>
            <person name="Liang C."/>
            <person name="Lipzen A."/>
            <person name="Lutzoni F."/>
            <person name="Magnuson J."/>
            <person name="Mondo S."/>
            <person name="Nolan M."/>
            <person name="Ohm R."/>
            <person name="Pangilinan J."/>
            <person name="Park H.-J."/>
            <person name="Ramirez L."/>
            <person name="Alfaro M."/>
            <person name="Sun H."/>
            <person name="Tritt A."/>
            <person name="Yoshinaga Y."/>
            <person name="Zwiers L.-H."/>
            <person name="Turgeon B."/>
            <person name="Goodwin S."/>
            <person name="Spatafora J."/>
            <person name="Crous P."/>
            <person name="Grigoriev I."/>
        </authorList>
    </citation>
    <scope>NUCLEOTIDE SEQUENCE</scope>
    <source>
        <strain evidence="3">CBS 260.36</strain>
    </source>
</reference>